<gene>
    <name evidence="2" type="ORF">TNCT_514761</name>
    <name evidence="3" type="ORF">TNCT_551361</name>
</gene>
<keyword evidence="4" id="KW-1185">Reference proteome</keyword>
<evidence type="ECO:0000256" key="1">
    <source>
        <dbReference type="SAM" id="SignalP"/>
    </source>
</evidence>
<accession>A0A8X6HZZ8</accession>
<protein>
    <submittedName>
        <fullName evidence="2">Uncharacterized protein</fullName>
    </submittedName>
</protein>
<proteinExistence type="predicted"/>
<evidence type="ECO:0000313" key="3">
    <source>
        <dbReference type="EMBL" id="GFR23323.1"/>
    </source>
</evidence>
<dbReference type="AlphaFoldDB" id="A0A8X6HZZ8"/>
<comment type="caution">
    <text evidence="2">The sequence shown here is derived from an EMBL/GenBank/DDBJ whole genome shotgun (WGS) entry which is preliminary data.</text>
</comment>
<sequence length="96" mass="10609">MNSVAVFFTINLLVFATFIGSTHSLSSLDMFQPFGLMMGEDTTNFFFQLANMLNSNDSDCNSTDSSGGKSSLEDDLKNVEMMLLKLIMMEAINSDK</sequence>
<organism evidence="2 4">
    <name type="scientific">Trichonephila clavata</name>
    <name type="common">Joro spider</name>
    <name type="synonym">Nephila clavata</name>
    <dbReference type="NCBI Taxonomy" id="2740835"/>
    <lineage>
        <taxon>Eukaryota</taxon>
        <taxon>Metazoa</taxon>
        <taxon>Ecdysozoa</taxon>
        <taxon>Arthropoda</taxon>
        <taxon>Chelicerata</taxon>
        <taxon>Arachnida</taxon>
        <taxon>Araneae</taxon>
        <taxon>Araneomorphae</taxon>
        <taxon>Entelegynae</taxon>
        <taxon>Araneoidea</taxon>
        <taxon>Nephilidae</taxon>
        <taxon>Trichonephila</taxon>
    </lineage>
</organism>
<evidence type="ECO:0000313" key="2">
    <source>
        <dbReference type="EMBL" id="GFQ68370.1"/>
    </source>
</evidence>
<dbReference type="EMBL" id="BMAO01000657">
    <property type="protein sequence ID" value="GFQ68370.1"/>
    <property type="molecule type" value="Genomic_DNA"/>
</dbReference>
<name>A0A8X6HZZ8_TRICU</name>
<feature type="signal peptide" evidence="1">
    <location>
        <begin position="1"/>
        <end position="24"/>
    </location>
</feature>
<reference evidence="2" key="1">
    <citation type="submission" date="2020-07" db="EMBL/GenBank/DDBJ databases">
        <title>Multicomponent nature underlies the extraordinary mechanical properties of spider dragline silk.</title>
        <authorList>
            <person name="Kono N."/>
            <person name="Nakamura H."/>
            <person name="Mori M."/>
            <person name="Yoshida Y."/>
            <person name="Ohtoshi R."/>
            <person name="Malay A.D."/>
            <person name="Moran D.A.P."/>
            <person name="Tomita M."/>
            <person name="Numata K."/>
            <person name="Arakawa K."/>
        </authorList>
    </citation>
    <scope>NUCLEOTIDE SEQUENCE</scope>
</reference>
<dbReference type="Proteomes" id="UP000887116">
    <property type="component" value="Unassembled WGS sequence"/>
</dbReference>
<feature type="chain" id="PRO_5036596891" evidence="1">
    <location>
        <begin position="25"/>
        <end position="96"/>
    </location>
</feature>
<evidence type="ECO:0000313" key="4">
    <source>
        <dbReference type="Proteomes" id="UP000887116"/>
    </source>
</evidence>
<keyword evidence="1" id="KW-0732">Signal</keyword>
<dbReference type="EMBL" id="BMAO01038209">
    <property type="protein sequence ID" value="GFR23323.1"/>
    <property type="molecule type" value="Genomic_DNA"/>
</dbReference>